<reference evidence="2" key="1">
    <citation type="journal article" date="2021" name="Int. J. Syst. Evol. Microbiol.">
        <title>Bradyrhizobium septentrionale sp. nov. (sv. septentrionale) and Bradyrhizobium quebecense sp. nov. (sv. septentrionale) associated with legumes native to Canada possess rearranged symbiosis genes and numerous insertion sequences.</title>
        <authorList>
            <person name="Bromfield E.S.P."/>
            <person name="Cloutier S."/>
        </authorList>
    </citation>
    <scope>NUCLEOTIDE SEQUENCE</scope>
    <source>
        <strain evidence="2">5S5</strain>
    </source>
</reference>
<organism evidence="2 3">
    <name type="scientific">Bradyrhizobium septentrionale</name>
    <dbReference type="NCBI Taxonomy" id="1404411"/>
    <lineage>
        <taxon>Bacteria</taxon>
        <taxon>Pseudomonadati</taxon>
        <taxon>Pseudomonadota</taxon>
        <taxon>Alphaproteobacteria</taxon>
        <taxon>Hyphomicrobiales</taxon>
        <taxon>Nitrobacteraceae</taxon>
        <taxon>Bradyrhizobium</taxon>
    </lineage>
</organism>
<gene>
    <name evidence="2" type="ORF">WDK88_01775</name>
</gene>
<feature type="transmembrane region" description="Helical" evidence="1">
    <location>
        <begin position="31"/>
        <end position="51"/>
    </location>
</feature>
<dbReference type="RefSeq" id="WP_338834023.1">
    <property type="nucleotide sequence ID" value="NZ_CP147711.1"/>
</dbReference>
<keyword evidence="3" id="KW-1185">Reference proteome</keyword>
<sequence length="69" mass="7448">MGSISIWHWVLVIVVFASPVMGILRGVQNGAPLHAVLSAFIPIYGLVYFFAANKQSVGAPTKLPHQPFS</sequence>
<keyword evidence="1" id="KW-0472">Membrane</keyword>
<proteinExistence type="predicted"/>
<protein>
    <submittedName>
        <fullName evidence="2">Uncharacterized protein</fullName>
    </submittedName>
</protein>
<accession>A0ABZ2NZQ0</accession>
<evidence type="ECO:0000313" key="3">
    <source>
        <dbReference type="Proteomes" id="UP001432046"/>
    </source>
</evidence>
<reference evidence="2" key="2">
    <citation type="submission" date="2024-03" db="EMBL/GenBank/DDBJ databases">
        <authorList>
            <person name="Bromfield E.S.P."/>
            <person name="Cloutier S."/>
        </authorList>
    </citation>
    <scope>NUCLEOTIDE SEQUENCE</scope>
    <source>
        <strain evidence="2">5S5</strain>
    </source>
</reference>
<dbReference type="EMBL" id="CP147711">
    <property type="protein sequence ID" value="WXC80413.1"/>
    <property type="molecule type" value="Genomic_DNA"/>
</dbReference>
<evidence type="ECO:0000313" key="2">
    <source>
        <dbReference type="EMBL" id="WXC80413.1"/>
    </source>
</evidence>
<evidence type="ECO:0000256" key="1">
    <source>
        <dbReference type="SAM" id="Phobius"/>
    </source>
</evidence>
<feature type="transmembrane region" description="Helical" evidence="1">
    <location>
        <begin position="6"/>
        <end position="24"/>
    </location>
</feature>
<keyword evidence="1" id="KW-0812">Transmembrane</keyword>
<dbReference type="Proteomes" id="UP001432046">
    <property type="component" value="Chromosome"/>
</dbReference>
<name>A0ABZ2NZQ0_9BRAD</name>
<keyword evidence="1" id="KW-1133">Transmembrane helix</keyword>